<feature type="transmembrane region" description="Helical" evidence="17">
    <location>
        <begin position="143"/>
        <end position="166"/>
    </location>
</feature>
<comment type="similarity">
    <text evidence="4">Belongs to the HRD1 family.</text>
</comment>
<keyword evidence="20" id="KW-1185">Reference proteome</keyword>
<keyword evidence="13 17" id="KW-1133">Transmembrane helix</keyword>
<organism evidence="19 20">
    <name type="scientific">Ascosphaera apis ARSEF 7405</name>
    <dbReference type="NCBI Taxonomy" id="392613"/>
    <lineage>
        <taxon>Eukaryota</taxon>
        <taxon>Fungi</taxon>
        <taxon>Dikarya</taxon>
        <taxon>Ascomycota</taxon>
        <taxon>Pezizomycotina</taxon>
        <taxon>Eurotiomycetes</taxon>
        <taxon>Eurotiomycetidae</taxon>
        <taxon>Onygenales</taxon>
        <taxon>Ascosphaeraceae</taxon>
        <taxon>Ascosphaera</taxon>
    </lineage>
</organism>
<accession>A0A166NRJ3</accession>
<evidence type="ECO:0000256" key="2">
    <source>
        <dbReference type="ARBA" id="ARBA00004477"/>
    </source>
</evidence>
<feature type="compositionally biased region" description="Polar residues" evidence="16">
    <location>
        <begin position="520"/>
        <end position="534"/>
    </location>
</feature>
<dbReference type="PANTHER" id="PTHR22763:SF184">
    <property type="entry name" value="E3 UBIQUITIN-PROTEIN LIGASE SYNOVIOLIN"/>
    <property type="match status" value="1"/>
</dbReference>
<feature type="region of interest" description="Disordered" evidence="16">
    <location>
        <begin position="511"/>
        <end position="547"/>
    </location>
</feature>
<evidence type="ECO:0000256" key="9">
    <source>
        <dbReference type="ARBA" id="ARBA00022771"/>
    </source>
</evidence>
<dbReference type="GO" id="GO:0005789">
    <property type="term" value="C:endoplasmic reticulum membrane"/>
    <property type="evidence" value="ECO:0007669"/>
    <property type="project" value="UniProtKB-SubCell"/>
</dbReference>
<keyword evidence="10" id="KW-0833">Ubl conjugation pathway</keyword>
<evidence type="ECO:0000256" key="12">
    <source>
        <dbReference type="ARBA" id="ARBA00022833"/>
    </source>
</evidence>
<evidence type="ECO:0000256" key="17">
    <source>
        <dbReference type="SAM" id="Phobius"/>
    </source>
</evidence>
<dbReference type="EMBL" id="AZGZ01000012">
    <property type="protein sequence ID" value="KZZ91900.1"/>
    <property type="molecule type" value="Genomic_DNA"/>
</dbReference>
<keyword evidence="8" id="KW-0479">Metal-binding</keyword>
<evidence type="ECO:0000256" key="4">
    <source>
        <dbReference type="ARBA" id="ARBA00010089"/>
    </source>
</evidence>
<feature type="compositionally biased region" description="Polar residues" evidence="16">
    <location>
        <begin position="829"/>
        <end position="860"/>
    </location>
</feature>
<evidence type="ECO:0000256" key="16">
    <source>
        <dbReference type="SAM" id="MobiDB-lite"/>
    </source>
</evidence>
<keyword evidence="14 17" id="KW-0472">Membrane</keyword>
<dbReference type="GO" id="GO:0043161">
    <property type="term" value="P:proteasome-mediated ubiquitin-dependent protein catabolic process"/>
    <property type="evidence" value="ECO:0007669"/>
    <property type="project" value="TreeGrafter"/>
</dbReference>
<dbReference type="Pfam" id="PF25563">
    <property type="entry name" value="TPR_SYVN1_N"/>
    <property type="match status" value="1"/>
</dbReference>
<feature type="region of interest" description="Disordered" evidence="16">
    <location>
        <begin position="785"/>
        <end position="897"/>
    </location>
</feature>
<dbReference type="PANTHER" id="PTHR22763">
    <property type="entry name" value="RING ZINC FINGER PROTEIN"/>
    <property type="match status" value="1"/>
</dbReference>
<dbReference type="InterPro" id="IPR057992">
    <property type="entry name" value="TPR_SYVN1_N"/>
</dbReference>
<dbReference type="Pfam" id="PF12678">
    <property type="entry name" value="zf-rbx1"/>
    <property type="match status" value="1"/>
</dbReference>
<comment type="subcellular location">
    <subcellularLocation>
        <location evidence="2">Endoplasmic reticulum membrane</location>
        <topology evidence="2">Multi-pass membrane protein</topology>
    </subcellularLocation>
</comment>
<feature type="transmembrane region" description="Helical" evidence="17">
    <location>
        <begin position="40"/>
        <end position="60"/>
    </location>
</feature>
<feature type="compositionally biased region" description="Low complexity" evidence="16">
    <location>
        <begin position="410"/>
        <end position="443"/>
    </location>
</feature>
<feature type="transmembrane region" description="Helical" evidence="17">
    <location>
        <begin position="178"/>
        <end position="204"/>
    </location>
</feature>
<feature type="transmembrane region" description="Helical" evidence="17">
    <location>
        <begin position="98"/>
        <end position="118"/>
    </location>
</feature>
<dbReference type="SMART" id="SM00184">
    <property type="entry name" value="RING"/>
    <property type="match status" value="1"/>
</dbReference>
<dbReference type="OrthoDB" id="7759664at2759"/>
<keyword evidence="11" id="KW-0256">Endoplasmic reticulum</keyword>
<feature type="compositionally biased region" description="Polar residues" evidence="16">
    <location>
        <begin position="717"/>
        <end position="727"/>
    </location>
</feature>
<keyword evidence="12" id="KW-0862">Zinc</keyword>
<comment type="pathway">
    <text evidence="3">Protein modification; protein ubiquitination.</text>
</comment>
<dbReference type="PROSITE" id="PS50089">
    <property type="entry name" value="ZF_RING_2"/>
    <property type="match status" value="1"/>
</dbReference>
<feature type="compositionally biased region" description="Polar residues" evidence="16">
    <location>
        <begin position="746"/>
        <end position="761"/>
    </location>
</feature>
<evidence type="ECO:0000256" key="11">
    <source>
        <dbReference type="ARBA" id="ARBA00022824"/>
    </source>
</evidence>
<gene>
    <name evidence="19" type="ORF">AAP_03119</name>
</gene>
<evidence type="ECO:0000256" key="15">
    <source>
        <dbReference type="PROSITE-ProRule" id="PRU00175"/>
    </source>
</evidence>
<dbReference type="CDD" id="cd16479">
    <property type="entry name" value="RING-H2_synoviolin"/>
    <property type="match status" value="1"/>
</dbReference>
<dbReference type="AlphaFoldDB" id="A0A166NRJ3"/>
<protein>
    <recommendedName>
        <fullName evidence="5">RING-type E3 ubiquitin transferase</fullName>
        <ecNumber evidence="5">2.3.2.27</ecNumber>
    </recommendedName>
</protein>
<dbReference type="UniPathway" id="UPA00143"/>
<evidence type="ECO:0000256" key="7">
    <source>
        <dbReference type="ARBA" id="ARBA00022692"/>
    </source>
</evidence>
<evidence type="ECO:0000256" key="10">
    <source>
        <dbReference type="ARBA" id="ARBA00022786"/>
    </source>
</evidence>
<dbReference type="InterPro" id="IPR001841">
    <property type="entry name" value="Znf_RING"/>
</dbReference>
<proteinExistence type="inferred from homology"/>
<evidence type="ECO:0000259" key="18">
    <source>
        <dbReference type="PROSITE" id="PS50089"/>
    </source>
</evidence>
<evidence type="ECO:0000256" key="14">
    <source>
        <dbReference type="ARBA" id="ARBA00023136"/>
    </source>
</evidence>
<dbReference type="VEuPathDB" id="FungiDB:AAP_03119"/>
<dbReference type="Proteomes" id="UP000242877">
    <property type="component" value="Unassembled WGS sequence"/>
</dbReference>
<dbReference type="GO" id="GO:0016567">
    <property type="term" value="P:protein ubiquitination"/>
    <property type="evidence" value="ECO:0007669"/>
    <property type="project" value="UniProtKB-UniPathway"/>
</dbReference>
<evidence type="ECO:0000256" key="3">
    <source>
        <dbReference type="ARBA" id="ARBA00004906"/>
    </source>
</evidence>
<dbReference type="SUPFAM" id="SSF57850">
    <property type="entry name" value="RING/U-box"/>
    <property type="match status" value="1"/>
</dbReference>
<dbReference type="GO" id="GO:0008270">
    <property type="term" value="F:zinc ion binding"/>
    <property type="evidence" value="ECO:0007669"/>
    <property type="project" value="UniProtKB-KW"/>
</dbReference>
<name>A0A166NRJ3_9EURO</name>
<feature type="compositionally biased region" description="Basic and acidic residues" evidence="16">
    <location>
        <begin position="880"/>
        <end position="891"/>
    </location>
</feature>
<dbReference type="InterPro" id="IPR013083">
    <property type="entry name" value="Znf_RING/FYVE/PHD"/>
</dbReference>
<dbReference type="InterPro" id="IPR058051">
    <property type="entry name" value="Znf_RING_synoviolin"/>
</dbReference>
<comment type="caution">
    <text evidence="19">The sequence shown here is derived from an EMBL/GenBank/DDBJ whole genome shotgun (WGS) entry which is preliminary data.</text>
</comment>
<feature type="compositionally biased region" description="Basic and acidic residues" evidence="16">
    <location>
        <begin position="792"/>
        <end position="806"/>
    </location>
</feature>
<dbReference type="GO" id="GO:0036503">
    <property type="term" value="P:ERAD pathway"/>
    <property type="evidence" value="ECO:0007669"/>
    <property type="project" value="TreeGrafter"/>
</dbReference>
<evidence type="ECO:0000256" key="1">
    <source>
        <dbReference type="ARBA" id="ARBA00000900"/>
    </source>
</evidence>
<keyword evidence="9 15" id="KW-0863">Zinc-finger</keyword>
<dbReference type="Gene3D" id="3.30.40.10">
    <property type="entry name" value="Zinc/RING finger domain, C3HC4 (zinc finger)"/>
    <property type="match status" value="1"/>
</dbReference>
<feature type="region of interest" description="Disordered" evidence="16">
    <location>
        <begin position="409"/>
        <end position="448"/>
    </location>
</feature>
<evidence type="ECO:0000256" key="13">
    <source>
        <dbReference type="ARBA" id="ARBA00022989"/>
    </source>
</evidence>
<evidence type="ECO:0000313" key="19">
    <source>
        <dbReference type="EMBL" id="KZZ91900.1"/>
    </source>
</evidence>
<comment type="catalytic activity">
    <reaction evidence="1">
        <text>S-ubiquitinyl-[E2 ubiquitin-conjugating enzyme]-L-cysteine + [acceptor protein]-L-lysine = [E2 ubiquitin-conjugating enzyme]-L-cysteine + N(6)-ubiquitinyl-[acceptor protein]-L-lysine.</text>
        <dbReference type="EC" id="2.3.2.27"/>
    </reaction>
</comment>
<reference evidence="19 20" key="1">
    <citation type="journal article" date="2016" name="Genome Biol. Evol.">
        <title>Divergent and convergent evolution of fungal pathogenicity.</title>
        <authorList>
            <person name="Shang Y."/>
            <person name="Xiao G."/>
            <person name="Zheng P."/>
            <person name="Cen K."/>
            <person name="Zhan S."/>
            <person name="Wang C."/>
        </authorList>
    </citation>
    <scope>NUCLEOTIDE SEQUENCE [LARGE SCALE GENOMIC DNA]</scope>
    <source>
        <strain evidence="19 20">ARSEF 7405</strain>
    </source>
</reference>
<dbReference type="InterPro" id="IPR024766">
    <property type="entry name" value="Znf_RING_H2"/>
</dbReference>
<keyword evidence="6" id="KW-0808">Transferase</keyword>
<feature type="region of interest" description="Disordered" evidence="16">
    <location>
        <begin position="684"/>
        <end position="770"/>
    </location>
</feature>
<dbReference type="InterPro" id="IPR050731">
    <property type="entry name" value="HRD1_E3_ubiq-ligases"/>
</dbReference>
<feature type="compositionally biased region" description="Low complexity" evidence="16">
    <location>
        <begin position="692"/>
        <end position="707"/>
    </location>
</feature>
<evidence type="ECO:0000313" key="20">
    <source>
        <dbReference type="Proteomes" id="UP000242877"/>
    </source>
</evidence>
<keyword evidence="7 17" id="KW-0812">Transmembrane</keyword>
<dbReference type="GO" id="GO:0061630">
    <property type="term" value="F:ubiquitin protein ligase activity"/>
    <property type="evidence" value="ECO:0007669"/>
    <property type="project" value="UniProtKB-EC"/>
</dbReference>
<feature type="domain" description="RING-type" evidence="18">
    <location>
        <begin position="348"/>
        <end position="404"/>
    </location>
</feature>
<feature type="compositionally biased region" description="Polar residues" evidence="16">
    <location>
        <begin position="870"/>
        <end position="879"/>
    </location>
</feature>
<evidence type="ECO:0000256" key="6">
    <source>
        <dbReference type="ARBA" id="ARBA00022679"/>
    </source>
</evidence>
<evidence type="ECO:0000256" key="8">
    <source>
        <dbReference type="ARBA" id="ARBA00022723"/>
    </source>
</evidence>
<evidence type="ECO:0000256" key="5">
    <source>
        <dbReference type="ARBA" id="ARBA00012483"/>
    </source>
</evidence>
<feature type="transmembrane region" description="Helical" evidence="17">
    <location>
        <begin position="282"/>
        <end position="303"/>
    </location>
</feature>
<feature type="compositionally biased region" description="Low complexity" evidence="16">
    <location>
        <begin position="733"/>
        <end position="745"/>
    </location>
</feature>
<dbReference type="EC" id="2.3.2.27" evidence="5"/>
<sequence>MRLVVYTGLSLAAASGVIVRALHSRANVYSACVYLSQSNANLMILTNMAIILVSWSVYALQRILYGPLRPVEREQLYDRAWFAVTETCLAMTIFRGEVGAWFLVMFGSLVIGKIWGWIGEGRVEFVEQRLLSDTAMWNSRRSLYFRLFISLSMSIVFNAYMLNYCARVVLRQARPDMMVMFGFEFAILVILSLSTFCKFTIFVYEVYIVSMQKEQKREEERIRIREERKRMLDEAESSGSTIDESTLPDENDIQDIELDVVGWEEKGRWIFSLNLLTDFLKLMVYVCFFAILFTFYGLPIHIIRDMIFTLRSFVRRIIDFSRYRRATRDMNRRYPDATPEELRDSDVCIICREEMHPWQDTQENNNRQPISERWRPKKLPCGHILHFACLRSWLERQQNCPTCRRPVTDAPPAAGAERPQAGAAGGDNAANNNQPNAAGAAGDRLPRGLDNVPRPRAWFLNLGPLRIGLGAGRDVIPNLARQVRRQQEADQQQRREQRQLLQQQAQLLGQQNPPAGIDQPQRNPEGTGTDGTNATRRDTAAGSGSMASLFTASGSSATQPLSSVAGGSTIAPLTVSQSAQWQLAHIEYQIEQELGALRATQEQLQIVRLLQGELNRLRAARTDLQQQVAQSSTSSAGIGSSSLPRPATYTAQRFVSQPRETAIPSGDVRLPTGVSIPEGWTLLPLHPMSSGQPTATPVQPTATPTIPSIVTPIAPLQNATNSQSTDLNVRGEQPAQTPSTATPQTDNAPTPVASTSSTCLPQQIAGPSLPLNERSLAPFAYGHQEQPLAPEVRSREGDQPIPRDDSTSSSIDDFDDFRQQEPDAPTVEHPSTTENQDSQNLEPGTTAEVCSSSHFGTTDAESSEEISGDAAQTESMSTPSREEKGKYRATVEDDNES</sequence>